<reference evidence="2" key="1">
    <citation type="submission" date="2024-07" db="EMBL/GenBank/DDBJ databases">
        <title>Two chromosome-level genome assemblies of Korean endemic species Abeliophyllum distichum and Forsythia ovata (Oleaceae).</title>
        <authorList>
            <person name="Jang H."/>
        </authorList>
    </citation>
    <scope>NUCLEOTIDE SEQUENCE [LARGE SCALE GENOMIC DNA]</scope>
</reference>
<comment type="caution">
    <text evidence="1">The sequence shown here is derived from an EMBL/GenBank/DDBJ whole genome shotgun (WGS) entry which is preliminary data.</text>
</comment>
<organism evidence="1 2">
    <name type="scientific">Abeliophyllum distichum</name>
    <dbReference type="NCBI Taxonomy" id="126358"/>
    <lineage>
        <taxon>Eukaryota</taxon>
        <taxon>Viridiplantae</taxon>
        <taxon>Streptophyta</taxon>
        <taxon>Embryophyta</taxon>
        <taxon>Tracheophyta</taxon>
        <taxon>Spermatophyta</taxon>
        <taxon>Magnoliopsida</taxon>
        <taxon>eudicotyledons</taxon>
        <taxon>Gunneridae</taxon>
        <taxon>Pentapetalae</taxon>
        <taxon>asterids</taxon>
        <taxon>lamiids</taxon>
        <taxon>Lamiales</taxon>
        <taxon>Oleaceae</taxon>
        <taxon>Forsythieae</taxon>
        <taxon>Abeliophyllum</taxon>
    </lineage>
</organism>
<name>A0ABD1VSB0_9LAMI</name>
<sequence>MLQSRCWKKSQNLRQANFQKLHFVSAMRTIVVLDSDALLSWIYIGEQLASWIFASKEKARQGKEIIQLHKHHGHLPVNDLCCKERIKRVHDVLQSYDSVLMKWQENLIVKRDHDA</sequence>
<dbReference type="EMBL" id="JBFOLK010000001">
    <property type="protein sequence ID" value="KAL2540269.1"/>
    <property type="molecule type" value="Genomic_DNA"/>
</dbReference>
<evidence type="ECO:0000313" key="2">
    <source>
        <dbReference type="Proteomes" id="UP001604336"/>
    </source>
</evidence>
<dbReference type="AlphaFoldDB" id="A0ABD1VSB0"/>
<dbReference type="Proteomes" id="UP001604336">
    <property type="component" value="Unassembled WGS sequence"/>
</dbReference>
<gene>
    <name evidence="1" type="ORF">Adt_01247</name>
</gene>
<accession>A0ABD1VSB0</accession>
<protein>
    <submittedName>
        <fullName evidence="1">Uncharacterized protein</fullName>
    </submittedName>
</protein>
<proteinExistence type="predicted"/>
<keyword evidence="2" id="KW-1185">Reference proteome</keyword>
<evidence type="ECO:0000313" key="1">
    <source>
        <dbReference type="EMBL" id="KAL2540269.1"/>
    </source>
</evidence>